<evidence type="ECO:0000256" key="1">
    <source>
        <dbReference type="SAM" id="MobiDB-lite"/>
    </source>
</evidence>
<keyword evidence="4" id="KW-1185">Reference proteome</keyword>
<dbReference type="InParanoid" id="A0A1I2AXV6"/>
<dbReference type="EMBL" id="FONA01000012">
    <property type="protein sequence ID" value="SFE48805.1"/>
    <property type="molecule type" value="Genomic_DNA"/>
</dbReference>
<dbReference type="RefSeq" id="WP_010527408.1">
    <property type="nucleotide sequence ID" value="NZ_AFSL01000044.1"/>
</dbReference>
<gene>
    <name evidence="3" type="ORF">SAMN05444380_11236</name>
</gene>
<evidence type="ECO:0008006" key="5">
    <source>
        <dbReference type="Google" id="ProtNLM"/>
    </source>
</evidence>
<dbReference type="Proteomes" id="UP000181976">
    <property type="component" value="Unassembled WGS sequence"/>
</dbReference>
<name>A0A1I2AXV6_9BACT</name>
<organism evidence="3 4">
    <name type="scientific">Thermophagus xiamenensis</name>
    <dbReference type="NCBI Taxonomy" id="385682"/>
    <lineage>
        <taxon>Bacteria</taxon>
        <taxon>Pseudomonadati</taxon>
        <taxon>Bacteroidota</taxon>
        <taxon>Bacteroidia</taxon>
        <taxon>Marinilabiliales</taxon>
        <taxon>Marinilabiliaceae</taxon>
        <taxon>Thermophagus</taxon>
    </lineage>
</organism>
<dbReference type="STRING" id="385682.SAMN05444380_11236"/>
<feature type="compositionally biased region" description="Basic and acidic residues" evidence="1">
    <location>
        <begin position="330"/>
        <end position="346"/>
    </location>
</feature>
<proteinExistence type="predicted"/>
<keyword evidence="2" id="KW-1133">Transmembrane helix</keyword>
<reference evidence="3 4" key="1">
    <citation type="submission" date="2016-10" db="EMBL/GenBank/DDBJ databases">
        <authorList>
            <person name="de Groot N.N."/>
        </authorList>
    </citation>
    <scope>NUCLEOTIDE SEQUENCE [LARGE SCALE GENOMIC DNA]</scope>
    <source>
        <strain evidence="3 4">DSM 19012</strain>
    </source>
</reference>
<feature type="region of interest" description="Disordered" evidence="1">
    <location>
        <begin position="322"/>
        <end position="346"/>
    </location>
</feature>
<dbReference type="eggNOG" id="COG3088">
    <property type="taxonomic scope" value="Bacteria"/>
</dbReference>
<dbReference type="AlphaFoldDB" id="A0A1I2AXV6"/>
<keyword evidence="2" id="KW-0472">Membrane</keyword>
<feature type="transmembrane region" description="Helical" evidence="2">
    <location>
        <begin position="170"/>
        <end position="192"/>
    </location>
</feature>
<evidence type="ECO:0000313" key="4">
    <source>
        <dbReference type="Proteomes" id="UP000181976"/>
    </source>
</evidence>
<evidence type="ECO:0000313" key="3">
    <source>
        <dbReference type="EMBL" id="SFE48805.1"/>
    </source>
</evidence>
<keyword evidence="2" id="KW-0812">Transmembrane</keyword>
<evidence type="ECO:0000256" key="2">
    <source>
        <dbReference type="SAM" id="Phobius"/>
    </source>
</evidence>
<protein>
    <recommendedName>
        <fullName evidence="5">Oxygen tolerance</fullName>
    </recommendedName>
</protein>
<accession>A0A1I2AXV6</accession>
<sequence length="346" mass="39301">MGQNSFSKHISTFLALISILFWSSPSNIIAQNYSVSATPDSTLMLIGGQMNLTLEVAQPKGLRVIFPQFGDTITKDIEIVEKWDPDTTDLGNDRISVKQILRITSFDSGLHYIPPIEFELATEQARQIKKTNPIGLMVVNPFEEVDPQKGIADIKGPVNTPFKLSELYRFLPWILGGLLLAILIAAAIYFYVKRKNPIKAFIKEKPKEPAHVVALKELDHLKDEKLWQKGKVKEFHSTLTDILRKYLQDRYGIPALEQITPEIMNSLSKVDLPDDKIADRLKQVLELADLVKFAKMEPLPDENDLSLMNAYFFVNQTKFEEQTLSEEETDKEKSTNSTEKVEPQQP</sequence>